<organism evidence="1 2">
    <name type="scientific">Gossypium tomentosum</name>
    <name type="common">Hawaiian cotton</name>
    <name type="synonym">Gossypium sandvicense</name>
    <dbReference type="NCBI Taxonomy" id="34277"/>
    <lineage>
        <taxon>Eukaryota</taxon>
        <taxon>Viridiplantae</taxon>
        <taxon>Streptophyta</taxon>
        <taxon>Embryophyta</taxon>
        <taxon>Tracheophyta</taxon>
        <taxon>Spermatophyta</taxon>
        <taxon>Magnoliopsida</taxon>
        <taxon>eudicotyledons</taxon>
        <taxon>Gunneridae</taxon>
        <taxon>Pentapetalae</taxon>
        <taxon>rosids</taxon>
        <taxon>malvids</taxon>
        <taxon>Malvales</taxon>
        <taxon>Malvaceae</taxon>
        <taxon>Malvoideae</taxon>
        <taxon>Gossypium</taxon>
    </lineage>
</organism>
<evidence type="ECO:0000313" key="2">
    <source>
        <dbReference type="Proteomes" id="UP000322667"/>
    </source>
</evidence>
<dbReference type="AlphaFoldDB" id="A0A5D2RF23"/>
<reference evidence="1 2" key="1">
    <citation type="submission" date="2019-07" db="EMBL/GenBank/DDBJ databases">
        <title>WGS assembly of Gossypium tomentosum.</title>
        <authorList>
            <person name="Chen Z.J."/>
            <person name="Sreedasyam A."/>
            <person name="Ando A."/>
            <person name="Song Q."/>
            <person name="De L."/>
            <person name="Hulse-Kemp A."/>
            <person name="Ding M."/>
            <person name="Ye W."/>
            <person name="Kirkbride R."/>
            <person name="Jenkins J."/>
            <person name="Plott C."/>
            <person name="Lovell J."/>
            <person name="Lin Y.-M."/>
            <person name="Vaughn R."/>
            <person name="Liu B."/>
            <person name="Li W."/>
            <person name="Simpson S."/>
            <person name="Scheffler B."/>
            <person name="Saski C."/>
            <person name="Grover C."/>
            <person name="Hu G."/>
            <person name="Conover J."/>
            <person name="Carlson J."/>
            <person name="Shu S."/>
            <person name="Boston L."/>
            <person name="Williams M."/>
            <person name="Peterson D."/>
            <person name="Mcgee K."/>
            <person name="Jones D."/>
            <person name="Wendel J."/>
            <person name="Stelly D."/>
            <person name="Grimwood J."/>
            <person name="Schmutz J."/>
        </authorList>
    </citation>
    <scope>NUCLEOTIDE SEQUENCE [LARGE SCALE GENOMIC DNA]</scope>
    <source>
        <strain evidence="1">7179.01</strain>
    </source>
</reference>
<keyword evidence="2" id="KW-1185">Reference proteome</keyword>
<dbReference type="Proteomes" id="UP000322667">
    <property type="component" value="Chromosome A02"/>
</dbReference>
<gene>
    <name evidence="1" type="ORF">ES332_A02G096300v1</name>
</gene>
<proteinExistence type="predicted"/>
<evidence type="ECO:0000313" key="1">
    <source>
        <dbReference type="EMBL" id="TYI39407.1"/>
    </source>
</evidence>
<accession>A0A5D2RF23</accession>
<sequence>MSQGTLAKCPLPTLTKGTLVKDPLPAVTKALLRKAPACVESWSQVSSIYPAFLSLNDLVCFSAPVAPPWPEIPSAKIFPIIDPFCNPSPLSFKFPIKTPFLNRMTPPYL</sequence>
<dbReference type="EMBL" id="CM017611">
    <property type="protein sequence ID" value="TYI39407.1"/>
    <property type="molecule type" value="Genomic_DNA"/>
</dbReference>
<protein>
    <submittedName>
        <fullName evidence="1">Uncharacterized protein</fullName>
    </submittedName>
</protein>
<name>A0A5D2RF23_GOSTO</name>